<dbReference type="InterPro" id="IPR002933">
    <property type="entry name" value="Peptidase_M20"/>
</dbReference>
<comment type="caution">
    <text evidence="2">The sequence shown here is derived from an EMBL/GenBank/DDBJ whole genome shotgun (WGS) entry which is preliminary data.</text>
</comment>
<keyword evidence="3" id="KW-1185">Reference proteome</keyword>
<evidence type="ECO:0000259" key="1">
    <source>
        <dbReference type="Pfam" id="PF07687"/>
    </source>
</evidence>
<name>A0ABT2TPP9_9FIRM</name>
<dbReference type="Pfam" id="PF07687">
    <property type="entry name" value="M20_dimer"/>
    <property type="match status" value="1"/>
</dbReference>
<dbReference type="SUPFAM" id="SSF53187">
    <property type="entry name" value="Zn-dependent exopeptidases"/>
    <property type="match status" value="1"/>
</dbReference>
<dbReference type="Proteomes" id="UP001652409">
    <property type="component" value="Unassembled WGS sequence"/>
</dbReference>
<evidence type="ECO:0000313" key="2">
    <source>
        <dbReference type="EMBL" id="MCU6764188.1"/>
    </source>
</evidence>
<dbReference type="NCBIfam" id="TIGR01893">
    <property type="entry name" value="aa-his-dipept"/>
    <property type="match status" value="1"/>
</dbReference>
<dbReference type="PRINTS" id="PR00934">
    <property type="entry name" value="XHISDIPTASE"/>
</dbReference>
<evidence type="ECO:0000313" key="3">
    <source>
        <dbReference type="Proteomes" id="UP001652409"/>
    </source>
</evidence>
<organism evidence="2 3">
    <name type="scientific">Blautia ammoniilytica</name>
    <dbReference type="NCBI Taxonomy" id="2981782"/>
    <lineage>
        <taxon>Bacteria</taxon>
        <taxon>Bacillati</taxon>
        <taxon>Bacillota</taxon>
        <taxon>Clostridia</taxon>
        <taxon>Lachnospirales</taxon>
        <taxon>Lachnospiraceae</taxon>
        <taxon>Blautia</taxon>
    </lineage>
</organism>
<dbReference type="CDD" id="cd03890">
    <property type="entry name" value="M20_pepD"/>
    <property type="match status" value="1"/>
</dbReference>
<dbReference type="PANTHER" id="PTHR43501">
    <property type="entry name" value="CYTOSOL NON-SPECIFIC DIPEPTIDASE"/>
    <property type="match status" value="1"/>
</dbReference>
<dbReference type="PANTHER" id="PTHR43501:SF1">
    <property type="entry name" value="CYTOSOL NON-SPECIFIC DIPEPTIDASE"/>
    <property type="match status" value="1"/>
</dbReference>
<protein>
    <submittedName>
        <fullName evidence="2">Aminoacyl-histidine dipeptidase</fullName>
    </submittedName>
</protein>
<feature type="domain" description="Peptidase M20 dimerisation" evidence="1">
    <location>
        <begin position="207"/>
        <end position="292"/>
    </location>
</feature>
<proteinExistence type="predicted"/>
<dbReference type="RefSeq" id="WP_158420409.1">
    <property type="nucleotide sequence ID" value="NZ_JAOQJL010000003.1"/>
</dbReference>
<dbReference type="PIRSF" id="PIRSF016599">
    <property type="entry name" value="Xaa-His_dipept"/>
    <property type="match status" value="1"/>
</dbReference>
<reference evidence="2 3" key="1">
    <citation type="journal article" date="2021" name="ISME Commun">
        <title>Automated analysis of genomic sequences facilitates high-throughput and comprehensive description of bacteria.</title>
        <authorList>
            <person name="Hitch T.C.A."/>
        </authorList>
    </citation>
    <scope>NUCLEOTIDE SEQUENCE [LARGE SCALE GENOMIC DNA]</scope>
    <source>
        <strain evidence="2 3">Sanger_23</strain>
    </source>
</reference>
<accession>A0ABT2TPP9</accession>
<dbReference type="InterPro" id="IPR001160">
    <property type="entry name" value="Peptidase_M20C"/>
</dbReference>
<dbReference type="Gene3D" id="3.40.630.10">
    <property type="entry name" value="Zn peptidases"/>
    <property type="match status" value="2"/>
</dbReference>
<dbReference type="InterPro" id="IPR011650">
    <property type="entry name" value="Peptidase_M20_dimer"/>
</dbReference>
<gene>
    <name evidence="2" type="ORF">OCV61_02035</name>
</gene>
<dbReference type="EMBL" id="JAOQJL010000003">
    <property type="protein sequence ID" value="MCU6764188.1"/>
    <property type="molecule type" value="Genomic_DNA"/>
</dbReference>
<dbReference type="Pfam" id="PF01546">
    <property type="entry name" value="Peptidase_M20"/>
    <property type="match status" value="1"/>
</dbReference>
<sequence length="484" mass="52968">MAALENCSPSRVFHYFEEICGIPHGSGNTQAISDYLVDFAKDHSLEYVQDHLGNVVIYKNGTAGYEQSPTVILQGHMDMVCEKRADVAHDFLKDGLNLSVTEDGYVTANGTTLGGDDGIAVAYGLALLESQDIPHPPLEVLITVDEEIGLLGAMDFDCSVLKGRRLINLDSEAEGSLWVSCAGGMGGYSRIPVKRVAGEGEGIRIRIFGLAGGHSGAEIDKNRANSNILMGRMLYEMKKQADFAIISLDGGTKDNAITRESEFQVLAASEDVLKIQQLAKRFQADLRKEYAGTDEGITISAELLGHMEKEVLHPVSGEKVIFFLMNMPYGIRKMSGSIPGLVETSSNPGIVALHKDEFESVSSVRSSVGSAKDALSDKLEYLTEFLGGEYEIQGAYPAWEYREDSPLRDKMVAAYKALYKEEPKVVAIHAGLECGLFYEKMEGLDCVSIGPNMKDIHTCEELLDIASVERVWKYLLKALEDLKD</sequence>